<evidence type="ECO:0000313" key="2">
    <source>
        <dbReference type="Proteomes" id="UP000439780"/>
    </source>
</evidence>
<reference evidence="1 2" key="1">
    <citation type="submission" date="2019-12" db="EMBL/GenBank/DDBJ databases">
        <title>Genomic-based taxomic classification of the family Erythrobacteraceae.</title>
        <authorList>
            <person name="Xu L."/>
        </authorList>
    </citation>
    <scope>NUCLEOTIDE SEQUENCE [LARGE SCALE GENOMIC DNA]</scope>
    <source>
        <strain evidence="1 2">KEMB 9005-328</strain>
    </source>
</reference>
<dbReference type="EMBL" id="WTYA01000005">
    <property type="protein sequence ID" value="MXP28743.1"/>
    <property type="molecule type" value="Genomic_DNA"/>
</dbReference>
<proteinExistence type="predicted"/>
<keyword evidence="2" id="KW-1185">Reference proteome</keyword>
<dbReference type="RefSeq" id="WP_160753032.1">
    <property type="nucleotide sequence ID" value="NZ_WTYA01000005.1"/>
</dbReference>
<evidence type="ECO:0000313" key="1">
    <source>
        <dbReference type="EMBL" id="MXP28743.1"/>
    </source>
</evidence>
<dbReference type="AlphaFoldDB" id="A0A845AHT7"/>
<organism evidence="1 2">
    <name type="scientific">Qipengyuania algicida</name>
    <dbReference type="NCBI Taxonomy" id="1836209"/>
    <lineage>
        <taxon>Bacteria</taxon>
        <taxon>Pseudomonadati</taxon>
        <taxon>Pseudomonadota</taxon>
        <taxon>Alphaproteobacteria</taxon>
        <taxon>Sphingomonadales</taxon>
        <taxon>Erythrobacteraceae</taxon>
        <taxon>Qipengyuania</taxon>
    </lineage>
</organism>
<comment type="caution">
    <text evidence="1">The sequence shown here is derived from an EMBL/GenBank/DDBJ whole genome shotgun (WGS) entry which is preliminary data.</text>
</comment>
<name>A0A845AHT7_9SPHN</name>
<dbReference type="Proteomes" id="UP000439780">
    <property type="component" value="Unassembled WGS sequence"/>
</dbReference>
<gene>
    <name evidence="1" type="ORF">GRI58_07905</name>
</gene>
<sequence>MTALPEIVADLLVAACVLLTTIRDFPTLWLKCQNVSLVVEQAGKRP</sequence>
<protein>
    <submittedName>
        <fullName evidence="1">Uncharacterized protein</fullName>
    </submittedName>
</protein>
<accession>A0A845AHT7</accession>